<gene>
    <name evidence="3" type="ORF">DILT_LOCUS11981</name>
</gene>
<comment type="subcellular location">
    <subcellularLocation>
        <location evidence="1">Cytoplasm</location>
    </subcellularLocation>
</comment>
<organism evidence="3 4">
    <name type="scientific">Dibothriocephalus latus</name>
    <name type="common">Fish tapeworm</name>
    <name type="synonym">Diphyllobothrium latum</name>
    <dbReference type="NCBI Taxonomy" id="60516"/>
    <lineage>
        <taxon>Eukaryota</taxon>
        <taxon>Metazoa</taxon>
        <taxon>Spiralia</taxon>
        <taxon>Lophotrochozoa</taxon>
        <taxon>Platyhelminthes</taxon>
        <taxon>Cestoda</taxon>
        <taxon>Eucestoda</taxon>
        <taxon>Diphyllobothriidea</taxon>
        <taxon>Diphyllobothriidae</taxon>
        <taxon>Dibothriocephalus</taxon>
    </lineage>
</organism>
<evidence type="ECO:0000313" key="4">
    <source>
        <dbReference type="Proteomes" id="UP000281553"/>
    </source>
</evidence>
<dbReference type="OrthoDB" id="9886517at2759"/>
<keyword evidence="2" id="KW-0963">Cytoplasm</keyword>
<dbReference type="EMBL" id="UYRU01064855">
    <property type="protein sequence ID" value="VDN16150.1"/>
    <property type="molecule type" value="Genomic_DNA"/>
</dbReference>
<evidence type="ECO:0000313" key="3">
    <source>
        <dbReference type="EMBL" id="VDN16150.1"/>
    </source>
</evidence>
<keyword evidence="4" id="KW-1185">Reference proteome</keyword>
<accession>A0A3P7LSI5</accession>
<evidence type="ECO:0000256" key="1">
    <source>
        <dbReference type="ARBA" id="ARBA00004496"/>
    </source>
</evidence>
<dbReference type="InterPro" id="IPR048256">
    <property type="entry name" value="Tektin-like"/>
</dbReference>
<sequence length="119" mass="14003">MDIHFALNALQEESTLNLEEWEKLDGQKRSLEKLLQKTVFQEETAQECLYFRDKRQEIDLVHDAPERALLAVRGNKSSPDRTRCLLSSLHNMSETHFQLGFLCQRMARLRCKKHPRLPP</sequence>
<protein>
    <submittedName>
        <fullName evidence="3">Uncharacterized protein</fullName>
    </submittedName>
</protein>
<dbReference type="GO" id="GO:0005737">
    <property type="term" value="C:cytoplasm"/>
    <property type="evidence" value="ECO:0007669"/>
    <property type="project" value="UniProtKB-SubCell"/>
</dbReference>
<dbReference type="Proteomes" id="UP000281553">
    <property type="component" value="Unassembled WGS sequence"/>
</dbReference>
<reference evidence="3 4" key="1">
    <citation type="submission" date="2018-11" db="EMBL/GenBank/DDBJ databases">
        <authorList>
            <consortium name="Pathogen Informatics"/>
        </authorList>
    </citation>
    <scope>NUCLEOTIDE SEQUENCE [LARGE SCALE GENOMIC DNA]</scope>
</reference>
<dbReference type="Pfam" id="PF03148">
    <property type="entry name" value="Tektin"/>
    <property type="match status" value="1"/>
</dbReference>
<dbReference type="AlphaFoldDB" id="A0A3P7LSI5"/>
<proteinExistence type="predicted"/>
<dbReference type="GO" id="GO:0005929">
    <property type="term" value="C:cilium"/>
    <property type="evidence" value="ECO:0007669"/>
    <property type="project" value="UniProtKB-ARBA"/>
</dbReference>
<name>A0A3P7LSI5_DIBLA</name>
<evidence type="ECO:0000256" key="2">
    <source>
        <dbReference type="ARBA" id="ARBA00022490"/>
    </source>
</evidence>